<comment type="similarity">
    <text evidence="2">Belongs to the SYG1 (TC 2.A.94) family.</text>
</comment>
<name>A7TJ06_VANPO</name>
<feature type="transmembrane region" description="Helical" evidence="6">
    <location>
        <begin position="474"/>
        <end position="495"/>
    </location>
</feature>
<keyword evidence="5 6" id="KW-0472">Membrane</keyword>
<dbReference type="EMBL" id="DS480399">
    <property type="protein sequence ID" value="EDO17705.1"/>
    <property type="molecule type" value="Genomic_DNA"/>
</dbReference>
<dbReference type="PhylomeDB" id="A7TJ06"/>
<keyword evidence="4 6" id="KW-1133">Transmembrane helix</keyword>
<dbReference type="PANTHER" id="PTHR10783:SF103">
    <property type="entry name" value="SOLUTE CARRIER FAMILY 53 MEMBER 1"/>
    <property type="match status" value="1"/>
</dbReference>
<dbReference type="Proteomes" id="UP000000267">
    <property type="component" value="Unassembled WGS sequence"/>
</dbReference>
<dbReference type="RefSeq" id="XP_001645563.1">
    <property type="nucleotide sequence ID" value="XM_001645513.1"/>
</dbReference>
<dbReference type="GO" id="GO:0006817">
    <property type="term" value="P:phosphate ion transport"/>
    <property type="evidence" value="ECO:0007669"/>
    <property type="project" value="TreeGrafter"/>
</dbReference>
<keyword evidence="3 6" id="KW-0812">Transmembrane</keyword>
<dbReference type="GO" id="GO:0000822">
    <property type="term" value="F:inositol hexakisphosphate binding"/>
    <property type="evidence" value="ECO:0007669"/>
    <property type="project" value="TreeGrafter"/>
</dbReference>
<protein>
    <recommendedName>
        <fullName evidence="11">EXS domain-containing protein</fullName>
    </recommendedName>
</protein>
<sequence length="873" mass="102593">MRFGDFITESAIPEWKGKYIQYNTGKKRLKEFAELLSKEETLEDSQHLIEAFPTEFLGPSRPLATSDRGHSHPRFSRYSYLQNEFIREFIDHWLISQEISKCNDFFLWLLEQCQNRYEMLQKQVLLYKRHGDLSYSVHGSLLASQRSFVKKGTQSSYGSLTSLLKYADEQKASCSKQKPKSAVKMTSRVKEFLRHSNLLPSIPQSLKHYFRFTSTECSCASTQFSDITIIKARRMLDDALLELYLYIELVRTFRNVNATGVRKIVKKFDKICKTHELKYVIQDVPVKFMIFRQYIDISNQSRDNKPNQESGRNNVANFFIDNEDPLKVWEDQIKHWYTVDLSCNPQDRKKRNEQLKKLSLEDKVNERTIHRSNRSIVQMFIGGLGIGFSTAIVFYICYCLKTANSKSVLYMRSILLPYWGSWFLIYFGVLLFLLDSYIWHRTGINYRFIMFGEMSQRNGSHFFNHDFSTSLISLHFYFLAFFALICAVCAGLSFFKINLLLYASSFLIILFGLFFLPITFIPYWDKFKRSKRWIIVGLIRLVFSGAFPVEFGDFFWGVVFCSLTYSLAEIAVFNCLISNTDNDLCRPINQSSATILSCLPNFWRFLQCLRRYADSRDAFPHLPNAVKYAVGVAFSYTFCKFRLAKDHSTTKSIFIIVSLVNSCYTIFWDLLMDWSLFQKSSKNLFLRDDLYLAGTRNWKTGEYKFTRRLFYYICMIINVSIRLQWIVFIILPIDMRSNEITTYVLALTELFRRAIWIIFRVENEHVANVQLYKVTGETTLPYNIAEDISIDNYNYPQDYSPLFTPIDPDQSNISAWKSHREQERSLHNSIKHRRASLIENLSNNMYWAHTTDFQRPRAFSTILQGFNENENNS</sequence>
<dbReference type="GO" id="GO:0016036">
    <property type="term" value="P:cellular response to phosphate starvation"/>
    <property type="evidence" value="ECO:0007669"/>
    <property type="project" value="TreeGrafter"/>
</dbReference>
<evidence type="ECO:0000256" key="5">
    <source>
        <dbReference type="ARBA" id="ARBA00023136"/>
    </source>
</evidence>
<feature type="transmembrane region" description="Helical" evidence="6">
    <location>
        <begin position="376"/>
        <end position="396"/>
    </location>
</feature>
<dbReference type="OrthoDB" id="9970435at2759"/>
<dbReference type="OMA" id="IMVSEMI"/>
<dbReference type="InParanoid" id="A7TJ06"/>
<evidence type="ECO:0000256" key="4">
    <source>
        <dbReference type="ARBA" id="ARBA00022989"/>
    </source>
</evidence>
<evidence type="ECO:0000259" key="8">
    <source>
        <dbReference type="PROSITE" id="PS51382"/>
    </source>
</evidence>
<dbReference type="PROSITE" id="PS51382">
    <property type="entry name" value="SPX"/>
    <property type="match status" value="1"/>
</dbReference>
<comment type="subcellular location">
    <subcellularLocation>
        <location evidence="1">Membrane</location>
        <topology evidence="1">Multi-pass membrane protein</topology>
    </subcellularLocation>
</comment>
<accession>A7TJ06</accession>
<dbReference type="eggNOG" id="KOG1162">
    <property type="taxonomic scope" value="Eukaryota"/>
</dbReference>
<evidence type="ECO:0000313" key="10">
    <source>
        <dbReference type="Proteomes" id="UP000000267"/>
    </source>
</evidence>
<feature type="transmembrane region" description="Helical" evidence="6">
    <location>
        <begin position="501"/>
        <end position="521"/>
    </location>
</feature>
<dbReference type="Pfam" id="PF03124">
    <property type="entry name" value="EXS"/>
    <property type="match status" value="1"/>
</dbReference>
<organism evidence="10">
    <name type="scientific">Vanderwaltozyma polyspora (strain ATCC 22028 / DSM 70294 / BCRC 21397 / CBS 2163 / NBRC 10782 / NRRL Y-8283 / UCD 57-17)</name>
    <name type="common">Kluyveromyces polysporus</name>
    <dbReference type="NCBI Taxonomy" id="436907"/>
    <lineage>
        <taxon>Eukaryota</taxon>
        <taxon>Fungi</taxon>
        <taxon>Dikarya</taxon>
        <taxon>Ascomycota</taxon>
        <taxon>Saccharomycotina</taxon>
        <taxon>Saccharomycetes</taxon>
        <taxon>Saccharomycetales</taxon>
        <taxon>Saccharomycetaceae</taxon>
        <taxon>Vanderwaltozyma</taxon>
    </lineage>
</organism>
<gene>
    <name evidence="9" type="ORF">Kpol_1033p8</name>
</gene>
<feature type="transmembrane region" description="Helical" evidence="6">
    <location>
        <begin position="555"/>
        <end position="577"/>
    </location>
</feature>
<feature type="transmembrane region" description="Helical" evidence="6">
    <location>
        <begin position="652"/>
        <end position="671"/>
    </location>
</feature>
<dbReference type="PROSITE" id="PS51380">
    <property type="entry name" value="EXS"/>
    <property type="match status" value="1"/>
</dbReference>
<evidence type="ECO:0000256" key="6">
    <source>
        <dbReference type="SAM" id="Phobius"/>
    </source>
</evidence>
<feature type="domain" description="SPX" evidence="8">
    <location>
        <begin position="1"/>
        <end position="282"/>
    </location>
</feature>
<reference evidence="9 10" key="1">
    <citation type="journal article" date="2007" name="Proc. Natl. Acad. Sci. U.S.A.">
        <title>Independent sorting-out of thousands of duplicated gene pairs in two yeast species descended from a whole-genome duplication.</title>
        <authorList>
            <person name="Scannell D.R."/>
            <person name="Frank A.C."/>
            <person name="Conant G.C."/>
            <person name="Byrne K.P."/>
            <person name="Woolfit M."/>
            <person name="Wolfe K.H."/>
        </authorList>
    </citation>
    <scope>NUCLEOTIDE SEQUENCE [LARGE SCALE GENOMIC DNA]</scope>
    <source>
        <strain evidence="10">ATCC 22028 / DSM 70294 / BCRC 21397 / CBS 2163 / NBRC 10782 / NRRL Y-8283 / UCD 57-17</strain>
    </source>
</reference>
<keyword evidence="10" id="KW-1185">Reference proteome</keyword>
<evidence type="ECO:0000313" key="9">
    <source>
        <dbReference type="EMBL" id="EDO17705.1"/>
    </source>
</evidence>
<evidence type="ECO:0000256" key="2">
    <source>
        <dbReference type="ARBA" id="ARBA00009665"/>
    </source>
</evidence>
<dbReference type="InterPro" id="IPR004342">
    <property type="entry name" value="EXS_C"/>
</dbReference>
<proteinExistence type="inferred from homology"/>
<evidence type="ECO:0008006" key="11">
    <source>
        <dbReference type="Google" id="ProtNLM"/>
    </source>
</evidence>
<dbReference type="KEGG" id="vpo:Kpol_1033p8"/>
<evidence type="ECO:0000256" key="3">
    <source>
        <dbReference type="ARBA" id="ARBA00022692"/>
    </source>
</evidence>
<dbReference type="InterPro" id="IPR004331">
    <property type="entry name" value="SPX_dom"/>
</dbReference>
<dbReference type="GeneID" id="5545943"/>
<feature type="transmembrane region" description="Helical" evidence="6">
    <location>
        <begin position="709"/>
        <end position="731"/>
    </location>
</feature>
<feature type="transmembrane region" description="Helical" evidence="6">
    <location>
        <begin position="416"/>
        <end position="439"/>
    </location>
</feature>
<dbReference type="HOGENOM" id="CLU_006116_1_1_1"/>
<dbReference type="PANTHER" id="PTHR10783">
    <property type="entry name" value="XENOTROPIC AND POLYTROPIC RETROVIRUS RECEPTOR 1-RELATED"/>
    <property type="match status" value="1"/>
</dbReference>
<evidence type="ECO:0000256" key="1">
    <source>
        <dbReference type="ARBA" id="ARBA00004141"/>
    </source>
</evidence>
<dbReference type="GO" id="GO:0005794">
    <property type="term" value="C:Golgi apparatus"/>
    <property type="evidence" value="ECO:0007669"/>
    <property type="project" value="TreeGrafter"/>
</dbReference>
<dbReference type="AlphaFoldDB" id="A7TJ06"/>
<feature type="domain" description="EXS" evidence="7">
    <location>
        <begin position="584"/>
        <end position="792"/>
    </location>
</feature>
<evidence type="ECO:0000259" key="7">
    <source>
        <dbReference type="PROSITE" id="PS51380"/>
    </source>
</evidence>
<dbReference type="Pfam" id="PF03105">
    <property type="entry name" value="SPX"/>
    <property type="match status" value="1"/>
</dbReference>
<dbReference type="GO" id="GO:0005886">
    <property type="term" value="C:plasma membrane"/>
    <property type="evidence" value="ECO:0007669"/>
    <property type="project" value="TreeGrafter"/>
</dbReference>
<dbReference type="STRING" id="436907.A7TJ06"/>